<comment type="caution">
    <text evidence="1">The sequence shown here is derived from an EMBL/GenBank/DDBJ whole genome shotgun (WGS) entry which is preliminary data.</text>
</comment>
<dbReference type="RefSeq" id="WP_266123949.1">
    <property type="nucleotide sequence ID" value="NZ_JAJHNU010000005.1"/>
</dbReference>
<organism evidence="1 2">
    <name type="scientific">Alcaligenes endophyticus</name>
    <dbReference type="NCBI Taxonomy" id="1929088"/>
    <lineage>
        <taxon>Bacteria</taxon>
        <taxon>Pseudomonadati</taxon>
        <taxon>Pseudomonadota</taxon>
        <taxon>Betaproteobacteria</taxon>
        <taxon>Burkholderiales</taxon>
        <taxon>Alcaligenaceae</taxon>
        <taxon>Alcaligenes</taxon>
    </lineage>
</organism>
<evidence type="ECO:0000313" key="1">
    <source>
        <dbReference type="EMBL" id="MDN4122520.1"/>
    </source>
</evidence>
<evidence type="ECO:0000313" key="2">
    <source>
        <dbReference type="Proteomes" id="UP001168613"/>
    </source>
</evidence>
<accession>A0ABT8EMJ8</accession>
<name>A0ABT8EMJ8_9BURK</name>
<sequence>MKQNQEKSSHLHLLHHLQLSHPQAQIALLQFKADTCSIGIARWGVPIHTEKFKNIGLEHLLNTVLTHANPDALQAEQAIERIEEAIMPAQLDLRQFQVFTADPEALTLLKWVQTLNQQQHKILHLDMVEACFNLYAEAAVGDWPISTLPSNTKLWAYLILLRETMHHLYIEQIHVLST</sequence>
<keyword evidence="2" id="KW-1185">Reference proteome</keyword>
<reference evidence="1" key="1">
    <citation type="submission" date="2021-11" db="EMBL/GenBank/DDBJ databases">
        <title>Draft genome sequence of Alcaligenes endophyticus type strain CCUG 75668T.</title>
        <authorList>
            <person name="Salva-Serra F."/>
            <person name="Duran R.E."/>
            <person name="Seeger M."/>
            <person name="Moore E.R.B."/>
            <person name="Jaen-Luchoro D."/>
        </authorList>
    </citation>
    <scope>NUCLEOTIDE SEQUENCE</scope>
    <source>
        <strain evidence="1">CCUG 75668</strain>
    </source>
</reference>
<dbReference type="Proteomes" id="UP001168613">
    <property type="component" value="Unassembled WGS sequence"/>
</dbReference>
<protein>
    <submittedName>
        <fullName evidence="1">Uncharacterized protein</fullName>
    </submittedName>
</protein>
<proteinExistence type="predicted"/>
<gene>
    <name evidence="1" type="ORF">LMS43_14590</name>
</gene>
<dbReference type="EMBL" id="JAJHNU010000005">
    <property type="protein sequence ID" value="MDN4122520.1"/>
    <property type="molecule type" value="Genomic_DNA"/>
</dbReference>